<dbReference type="Gene3D" id="3.40.50.150">
    <property type="entry name" value="Vaccinia Virus protein VP39"/>
    <property type="match status" value="1"/>
</dbReference>
<feature type="transmembrane region" description="Helical" evidence="5">
    <location>
        <begin position="54"/>
        <end position="74"/>
    </location>
</feature>
<proteinExistence type="inferred from homology"/>
<feature type="transmembrane region" description="Helical" evidence="5">
    <location>
        <begin position="86"/>
        <end position="112"/>
    </location>
</feature>
<evidence type="ECO:0000256" key="4">
    <source>
        <dbReference type="ARBA" id="ARBA00023115"/>
    </source>
</evidence>
<comment type="caution">
    <text evidence="8">The sequence shown here is derived from an EMBL/GenBank/DDBJ whole genome shotgun (WGS) entry which is preliminary data.</text>
</comment>
<dbReference type="InterPro" id="IPR030373">
    <property type="entry name" value="PABS_CS"/>
</dbReference>
<evidence type="ECO:0000256" key="1">
    <source>
        <dbReference type="ARBA" id="ARBA00007867"/>
    </source>
</evidence>
<keyword evidence="3 5" id="KW-0745">Spermidine biosynthesis</keyword>
<dbReference type="HAMAP" id="MF_00198">
    <property type="entry name" value="Spermidine_synth"/>
    <property type="match status" value="1"/>
</dbReference>
<dbReference type="PANTHER" id="PTHR43317:SF1">
    <property type="entry name" value="THERMOSPERMINE SYNTHASE ACAULIS5"/>
    <property type="match status" value="1"/>
</dbReference>
<sequence length="570" mass="62935">MNTDPSKPSPVSETSAKAWPTVVIGLVMFVMGGCGMAYEYTLSKLASDILGNSVQQWAMVIAIMLFCMGLGAEIQRYISDRRVVEVLGISQIALAILGGFGPLAMLHVFSAFPAHFILTQYLLISAIGVLVGFEIPLLTRINEQFSDDVKSNLARILKMDYIGALIGALVWVFLLFRYFSMVQTSLILALTTLASASLFVATFRKSAAKSGLILSGAGMVAIACLFGLKFEKGWTETAEQRLYKDRIILSETSKYQHIVLTESRSGVLSCFINGHLQFNGYDEHIYHEHLVHPAMSIAPRRSRVLILGGGDGLALREVLKYEDVESVTLVDLDPAMTELARENEHFLKLNQGSLRDARVVSLQNAALQPSTQRQNITISGRGSLGQGAEQTLQDIQVLNLDAAEFVAQAPGRYDVIIIDFPDPNSVELAKLYSQHFYGFLREKLSADGIFVQQSTSPYHAKEAFLCIGRTITSAGLKAIPYHDNVPSFGEWGWWIGGPDTIYEEENLRSKLSHIPDLTAETRYLTPETIRASLSFGKTQLETSETAISTLTNPRIFNYYLEAWQHSGGIL</sequence>
<feature type="binding site" evidence="5">
    <location>
        <position position="331"/>
    </location>
    <ligand>
        <name>S-methyl-5'-thioadenosine</name>
        <dbReference type="ChEBI" id="CHEBI:17509"/>
    </ligand>
</feature>
<keyword evidence="5" id="KW-1133">Transmembrane helix</keyword>
<dbReference type="EC" id="2.5.1.16" evidence="5"/>
<organism evidence="8 9">
    <name type="scientific">Pelagicoccus albus</name>
    <dbReference type="NCBI Taxonomy" id="415222"/>
    <lineage>
        <taxon>Bacteria</taxon>
        <taxon>Pseudomonadati</taxon>
        <taxon>Verrucomicrobiota</taxon>
        <taxon>Opitutia</taxon>
        <taxon>Puniceicoccales</taxon>
        <taxon>Pelagicoccaceae</taxon>
        <taxon>Pelagicoccus</taxon>
    </lineage>
</organism>
<keyword evidence="5" id="KW-1003">Cell membrane</keyword>
<dbReference type="PROSITE" id="PS51257">
    <property type="entry name" value="PROKAR_LIPOPROTEIN"/>
    <property type="match status" value="1"/>
</dbReference>
<comment type="subunit">
    <text evidence="5">Homodimer or homotetramer.</text>
</comment>
<accession>A0A7X1B7P1</accession>
<feature type="active site" description="Proton acceptor" evidence="5 6">
    <location>
        <position position="419"/>
    </location>
</feature>
<comment type="subcellular location">
    <subcellularLocation>
        <location evidence="5">Cell membrane</location>
        <topology evidence="5">Multi-pass membrane protein</topology>
    </subcellularLocation>
</comment>
<dbReference type="RefSeq" id="WP_185661050.1">
    <property type="nucleotide sequence ID" value="NZ_CAWPOO010000012.1"/>
</dbReference>
<dbReference type="UniPathway" id="UPA00248">
    <property type="reaction ID" value="UER00314"/>
</dbReference>
<feature type="transmembrane region" description="Helical" evidence="5">
    <location>
        <begin position="185"/>
        <end position="203"/>
    </location>
</feature>
<evidence type="ECO:0000256" key="5">
    <source>
        <dbReference type="HAMAP-Rule" id="MF_00198"/>
    </source>
</evidence>
<dbReference type="PROSITE" id="PS51006">
    <property type="entry name" value="PABS_2"/>
    <property type="match status" value="1"/>
</dbReference>
<keyword evidence="4 5" id="KW-0620">Polyamine biosynthesis</keyword>
<comment type="pathway">
    <text evidence="5">Amine and polyamine biosynthesis; spermidine biosynthesis; spermidine from putrescine: step 1/1.</text>
</comment>
<keyword evidence="5" id="KW-0472">Membrane</keyword>
<evidence type="ECO:0000259" key="7">
    <source>
        <dbReference type="PROSITE" id="PS51006"/>
    </source>
</evidence>
<comment type="caution">
    <text evidence="5">Lacks conserved residue(s) required for the propagation of feature annotation.</text>
</comment>
<feature type="transmembrane region" description="Helical" evidence="5">
    <location>
        <begin position="118"/>
        <end position="138"/>
    </location>
</feature>
<dbReference type="InterPro" id="IPR036259">
    <property type="entry name" value="MFS_trans_sf"/>
</dbReference>
<feature type="transmembrane region" description="Helical" evidence="5">
    <location>
        <begin position="21"/>
        <end position="42"/>
    </location>
</feature>
<evidence type="ECO:0000313" key="9">
    <source>
        <dbReference type="Proteomes" id="UP000526501"/>
    </source>
</evidence>
<dbReference type="GO" id="GO:0005886">
    <property type="term" value="C:plasma membrane"/>
    <property type="evidence" value="ECO:0007669"/>
    <property type="project" value="UniProtKB-SubCell"/>
</dbReference>
<dbReference type="AlphaFoldDB" id="A0A7X1B7P1"/>
<feature type="binding site" evidence="5">
    <location>
        <position position="256"/>
    </location>
    <ligand>
        <name>S-methyl-5'-thioadenosine</name>
        <dbReference type="ChEBI" id="CHEBI:17509"/>
    </ligand>
</feature>
<dbReference type="GO" id="GO:0008295">
    <property type="term" value="P:spermidine biosynthetic process"/>
    <property type="evidence" value="ECO:0007669"/>
    <property type="project" value="UniProtKB-UniRule"/>
</dbReference>
<feature type="domain" description="PABS" evidence="7">
    <location>
        <begin position="232"/>
        <end position="498"/>
    </location>
</feature>
<protein>
    <recommendedName>
        <fullName evidence="5">Polyamine aminopropyltransferase</fullName>
    </recommendedName>
    <alternativeName>
        <fullName evidence="5">Putrescine aminopropyltransferase</fullName>
        <shortName evidence="5">PAPT</shortName>
    </alternativeName>
    <alternativeName>
        <fullName evidence="5">Spermidine synthase</fullName>
        <shortName evidence="5">SPDS</shortName>
        <shortName evidence="5">SPDSY</shortName>
        <ecNumber evidence="5">2.5.1.16</ecNumber>
    </alternativeName>
</protein>
<dbReference type="CDD" id="cd02440">
    <property type="entry name" value="AdoMet_MTases"/>
    <property type="match status" value="1"/>
</dbReference>
<dbReference type="GO" id="GO:0010487">
    <property type="term" value="F:thermospermine synthase activity"/>
    <property type="evidence" value="ECO:0007669"/>
    <property type="project" value="UniProtKB-ARBA"/>
</dbReference>
<comment type="function">
    <text evidence="5">Catalyzes the irreversible transfer of a propylamine group from the amino donor S-adenosylmethioninamine (decarboxy-AdoMet) to putrescine (1,4-diaminobutane) to yield spermidine.</text>
</comment>
<dbReference type="PROSITE" id="PS01330">
    <property type="entry name" value="PABS_1"/>
    <property type="match status" value="1"/>
</dbReference>
<dbReference type="InterPro" id="IPR029063">
    <property type="entry name" value="SAM-dependent_MTases_sf"/>
</dbReference>
<feature type="binding site" evidence="5">
    <location>
        <position position="287"/>
    </location>
    <ligand>
        <name>spermidine</name>
        <dbReference type="ChEBI" id="CHEBI:57834"/>
    </ligand>
</feature>
<comment type="catalytic activity">
    <reaction evidence="5">
        <text>S-adenosyl 3-(methylsulfanyl)propylamine + putrescine = S-methyl-5'-thioadenosine + spermidine + H(+)</text>
        <dbReference type="Rhea" id="RHEA:12721"/>
        <dbReference type="ChEBI" id="CHEBI:15378"/>
        <dbReference type="ChEBI" id="CHEBI:17509"/>
        <dbReference type="ChEBI" id="CHEBI:57443"/>
        <dbReference type="ChEBI" id="CHEBI:57834"/>
        <dbReference type="ChEBI" id="CHEBI:326268"/>
        <dbReference type="EC" id="2.5.1.16"/>
    </reaction>
</comment>
<dbReference type="NCBIfam" id="NF002956">
    <property type="entry name" value="PRK03612.1"/>
    <property type="match status" value="1"/>
</dbReference>
<dbReference type="GO" id="GO:0004766">
    <property type="term" value="F:spermidine synthase activity"/>
    <property type="evidence" value="ECO:0007669"/>
    <property type="project" value="UniProtKB-UniRule"/>
</dbReference>
<feature type="transmembrane region" description="Helical" evidence="5">
    <location>
        <begin position="210"/>
        <end position="228"/>
    </location>
</feature>
<dbReference type="Pfam" id="PF01564">
    <property type="entry name" value="Spermine_synth"/>
    <property type="match status" value="2"/>
</dbReference>
<gene>
    <name evidence="5" type="primary">speE</name>
    <name evidence="8" type="ORF">H5P27_14155</name>
</gene>
<dbReference type="EMBL" id="JACHVC010000012">
    <property type="protein sequence ID" value="MBC2607193.1"/>
    <property type="molecule type" value="Genomic_DNA"/>
</dbReference>
<name>A0A7X1B7P1_9BACT</name>
<comment type="similarity">
    <text evidence="1 5">Belongs to the spermidine/spermine synthase family.</text>
</comment>
<dbReference type="InterPro" id="IPR001045">
    <property type="entry name" value="Spermi_synthase"/>
</dbReference>
<dbReference type="SUPFAM" id="SSF53335">
    <property type="entry name" value="S-adenosyl-L-methionine-dependent methyltransferases"/>
    <property type="match status" value="1"/>
</dbReference>
<evidence type="ECO:0000256" key="2">
    <source>
        <dbReference type="ARBA" id="ARBA00022679"/>
    </source>
</evidence>
<dbReference type="InterPro" id="IPR030374">
    <property type="entry name" value="PABS"/>
</dbReference>
<feature type="binding site" evidence="5">
    <location>
        <begin position="401"/>
        <end position="402"/>
    </location>
    <ligand>
        <name>S-methyl-5'-thioadenosine</name>
        <dbReference type="ChEBI" id="CHEBI:17509"/>
    </ligand>
</feature>
<evidence type="ECO:0000313" key="8">
    <source>
        <dbReference type="EMBL" id="MBC2607193.1"/>
    </source>
</evidence>
<dbReference type="PANTHER" id="PTHR43317">
    <property type="entry name" value="THERMOSPERMINE SYNTHASE ACAULIS5"/>
    <property type="match status" value="1"/>
</dbReference>
<feature type="binding site" evidence="5">
    <location>
        <position position="311"/>
    </location>
    <ligand>
        <name>spermidine</name>
        <dbReference type="ChEBI" id="CHEBI:57834"/>
    </ligand>
</feature>
<feature type="transmembrane region" description="Helical" evidence="5">
    <location>
        <begin position="159"/>
        <end position="179"/>
    </location>
</feature>
<dbReference type="SUPFAM" id="SSF103473">
    <property type="entry name" value="MFS general substrate transporter"/>
    <property type="match status" value="1"/>
</dbReference>
<reference evidence="8 9" key="1">
    <citation type="submission" date="2020-07" db="EMBL/GenBank/DDBJ databases">
        <authorList>
            <person name="Feng X."/>
        </authorList>
    </citation>
    <scope>NUCLEOTIDE SEQUENCE [LARGE SCALE GENOMIC DNA]</scope>
    <source>
        <strain evidence="8 9">JCM23202</strain>
    </source>
</reference>
<keyword evidence="2 5" id="KW-0808">Transferase</keyword>
<evidence type="ECO:0000256" key="3">
    <source>
        <dbReference type="ARBA" id="ARBA00023066"/>
    </source>
</evidence>
<evidence type="ECO:0000256" key="6">
    <source>
        <dbReference type="PROSITE-ProRule" id="PRU00354"/>
    </source>
</evidence>
<dbReference type="Proteomes" id="UP000526501">
    <property type="component" value="Unassembled WGS sequence"/>
</dbReference>
<keyword evidence="9" id="KW-1185">Reference proteome</keyword>
<keyword evidence="5" id="KW-0812">Transmembrane</keyword>